<dbReference type="SUPFAM" id="SSF55060">
    <property type="entry name" value="GHMP Kinase, C-terminal domain"/>
    <property type="match status" value="1"/>
</dbReference>
<dbReference type="GO" id="GO:0016301">
    <property type="term" value="F:kinase activity"/>
    <property type="evidence" value="ECO:0007669"/>
    <property type="project" value="UniProtKB-KW"/>
</dbReference>
<sequence length="329" mass="35937">MSKVNNKVSVFAPASIGNVSVGFDVLGVAVKPVDGTLLGDVVSVEASERDELIVIGEFANKLPGEPKDNIVWHCLQLFNQALIARDLPVQTVTLTLEKKMPVGSGLGSSACSVVAALAALNAYYRDNYQVSFEQEAMLRMMGEMEAKISGSLHYDNVAPCYYGGMQLMVPDSEIITRQLPQFGDCFYVMAYPGIEVSTKAAREVLPEHYSRAELISFGQNLATFVDACHRHDKQQAFSVVRDIVAEPYRQHLLPGFEQACQYLNAQGCLAVGISGSGPTLFCVTDSEQQANEFANWLKENYLQTLTSGECEGFVHVCRVDEQGACQLAQ</sequence>
<dbReference type="Pfam" id="PF08544">
    <property type="entry name" value="GHMP_kinases_C"/>
    <property type="match status" value="1"/>
</dbReference>
<evidence type="ECO:0000313" key="16">
    <source>
        <dbReference type="Proteomes" id="UP001157186"/>
    </source>
</evidence>
<comment type="similarity">
    <text evidence="2 12">Belongs to the GHMP kinase family. Homoserine kinase subfamily.</text>
</comment>
<dbReference type="PRINTS" id="PR00958">
    <property type="entry name" value="HOMSERKINASE"/>
</dbReference>
<dbReference type="Gene3D" id="3.30.70.890">
    <property type="entry name" value="GHMP kinase, C-terminal domain"/>
    <property type="match status" value="1"/>
</dbReference>
<evidence type="ECO:0000256" key="4">
    <source>
        <dbReference type="ARBA" id="ARBA00017858"/>
    </source>
</evidence>
<evidence type="ECO:0000256" key="1">
    <source>
        <dbReference type="ARBA" id="ARBA00005015"/>
    </source>
</evidence>
<evidence type="ECO:0000256" key="2">
    <source>
        <dbReference type="ARBA" id="ARBA00007370"/>
    </source>
</evidence>
<comment type="catalytic activity">
    <reaction evidence="11 12">
        <text>L-homoserine + ATP = O-phospho-L-homoserine + ADP + H(+)</text>
        <dbReference type="Rhea" id="RHEA:13985"/>
        <dbReference type="ChEBI" id="CHEBI:15378"/>
        <dbReference type="ChEBI" id="CHEBI:30616"/>
        <dbReference type="ChEBI" id="CHEBI:57476"/>
        <dbReference type="ChEBI" id="CHEBI:57590"/>
        <dbReference type="ChEBI" id="CHEBI:456216"/>
        <dbReference type="EC" id="2.7.1.39"/>
    </reaction>
</comment>
<evidence type="ECO:0000256" key="7">
    <source>
        <dbReference type="ARBA" id="ARBA00022697"/>
    </source>
</evidence>
<dbReference type="EMBL" id="BSST01000001">
    <property type="protein sequence ID" value="GLX79378.1"/>
    <property type="molecule type" value="Genomic_DNA"/>
</dbReference>
<evidence type="ECO:0000313" key="15">
    <source>
        <dbReference type="EMBL" id="GLX79378.1"/>
    </source>
</evidence>
<feature type="binding site" evidence="12">
    <location>
        <begin position="101"/>
        <end position="111"/>
    </location>
    <ligand>
        <name>ATP</name>
        <dbReference type="ChEBI" id="CHEBI:30616"/>
    </ligand>
</feature>
<dbReference type="InterPro" id="IPR013750">
    <property type="entry name" value="GHMP_kinase_C_dom"/>
</dbReference>
<dbReference type="PROSITE" id="PS00627">
    <property type="entry name" value="GHMP_KINASES_ATP"/>
    <property type="match status" value="1"/>
</dbReference>
<proteinExistence type="inferred from homology"/>
<dbReference type="InterPro" id="IPR036554">
    <property type="entry name" value="GHMP_kinase_C_sf"/>
</dbReference>
<keyword evidence="7 12" id="KW-0791">Threonine biosynthesis</keyword>
<keyword evidence="8 12" id="KW-0547">Nucleotide-binding</keyword>
<dbReference type="PANTHER" id="PTHR20861">
    <property type="entry name" value="HOMOSERINE/4-DIPHOSPHOCYTIDYL-2-C-METHYL-D-ERYTHRITOL KINASE"/>
    <property type="match status" value="1"/>
</dbReference>
<feature type="domain" description="GHMP kinase C-terminal" evidence="14">
    <location>
        <begin position="246"/>
        <end position="301"/>
    </location>
</feature>
<evidence type="ECO:0000259" key="13">
    <source>
        <dbReference type="Pfam" id="PF00288"/>
    </source>
</evidence>
<dbReference type="NCBIfam" id="NF002288">
    <property type="entry name" value="PRK01212.1-4"/>
    <property type="match status" value="1"/>
</dbReference>
<dbReference type="NCBIfam" id="TIGR00191">
    <property type="entry name" value="thrB"/>
    <property type="match status" value="1"/>
</dbReference>
<gene>
    <name evidence="12 15" type="primary">thrB</name>
    <name evidence="15" type="ORF">tinsulaeT_27180</name>
</gene>
<comment type="caution">
    <text evidence="15">The sequence shown here is derived from an EMBL/GenBank/DDBJ whole genome shotgun (WGS) entry which is preliminary data.</text>
</comment>
<keyword evidence="9 12" id="KW-0418">Kinase</keyword>
<comment type="function">
    <text evidence="12">Catalyzes the ATP-dependent phosphorylation of L-homoserine to L-homoserine phosphate.</text>
</comment>
<dbReference type="Proteomes" id="UP001157186">
    <property type="component" value="Unassembled WGS sequence"/>
</dbReference>
<accession>A0ABQ6GTX7</accession>
<dbReference type="SUPFAM" id="SSF54211">
    <property type="entry name" value="Ribosomal protein S5 domain 2-like"/>
    <property type="match status" value="1"/>
</dbReference>
<keyword evidence="12" id="KW-0963">Cytoplasm</keyword>
<dbReference type="HAMAP" id="MF_00384">
    <property type="entry name" value="Homoser_kinase"/>
    <property type="match status" value="1"/>
</dbReference>
<dbReference type="Gene3D" id="3.30.230.10">
    <property type="match status" value="1"/>
</dbReference>
<evidence type="ECO:0000256" key="5">
    <source>
        <dbReference type="ARBA" id="ARBA00022605"/>
    </source>
</evidence>
<evidence type="ECO:0000256" key="8">
    <source>
        <dbReference type="ARBA" id="ARBA00022741"/>
    </source>
</evidence>
<keyword evidence="6 12" id="KW-0808">Transferase</keyword>
<dbReference type="InterPro" id="IPR020568">
    <property type="entry name" value="Ribosomal_Su5_D2-typ_SF"/>
</dbReference>
<dbReference type="InterPro" id="IPR006204">
    <property type="entry name" value="GHMP_kinase_N_dom"/>
</dbReference>
<keyword evidence="5 12" id="KW-0028">Amino-acid biosynthesis</keyword>
<evidence type="ECO:0000256" key="10">
    <source>
        <dbReference type="ARBA" id="ARBA00022840"/>
    </source>
</evidence>
<keyword evidence="10 12" id="KW-0067">ATP-binding</keyword>
<dbReference type="PANTHER" id="PTHR20861:SF1">
    <property type="entry name" value="HOMOSERINE KINASE"/>
    <property type="match status" value="1"/>
</dbReference>
<evidence type="ECO:0000256" key="12">
    <source>
        <dbReference type="HAMAP-Rule" id="MF_00384"/>
    </source>
</evidence>
<dbReference type="RefSeq" id="WP_284245289.1">
    <property type="nucleotide sequence ID" value="NZ_BSST01000001.1"/>
</dbReference>
<evidence type="ECO:0000256" key="9">
    <source>
        <dbReference type="ARBA" id="ARBA00022777"/>
    </source>
</evidence>
<dbReference type="PIRSF" id="PIRSF000676">
    <property type="entry name" value="Homoser_kin"/>
    <property type="match status" value="1"/>
</dbReference>
<comment type="subcellular location">
    <subcellularLocation>
        <location evidence="12">Cytoplasm</location>
    </subcellularLocation>
</comment>
<evidence type="ECO:0000259" key="14">
    <source>
        <dbReference type="Pfam" id="PF08544"/>
    </source>
</evidence>
<keyword evidence="16" id="KW-1185">Reference proteome</keyword>
<dbReference type="InterPro" id="IPR000870">
    <property type="entry name" value="Homoserine_kinase"/>
</dbReference>
<evidence type="ECO:0000256" key="3">
    <source>
        <dbReference type="ARBA" id="ARBA00012078"/>
    </source>
</evidence>
<evidence type="ECO:0000256" key="11">
    <source>
        <dbReference type="ARBA" id="ARBA00049375"/>
    </source>
</evidence>
<organism evidence="15 16">
    <name type="scientific">Thalassotalea insulae</name>
    <dbReference type="NCBI Taxonomy" id="2056778"/>
    <lineage>
        <taxon>Bacteria</taxon>
        <taxon>Pseudomonadati</taxon>
        <taxon>Pseudomonadota</taxon>
        <taxon>Gammaproteobacteria</taxon>
        <taxon>Alteromonadales</taxon>
        <taxon>Colwelliaceae</taxon>
        <taxon>Thalassotalea</taxon>
    </lineage>
</organism>
<protein>
    <recommendedName>
        <fullName evidence="4 12">Homoserine kinase</fullName>
        <shortName evidence="12">HK</shortName>
        <shortName evidence="12">HSK</shortName>
        <ecNumber evidence="3 12">2.7.1.39</ecNumber>
    </recommendedName>
</protein>
<dbReference type="InterPro" id="IPR014721">
    <property type="entry name" value="Ribsml_uS5_D2-typ_fold_subgr"/>
</dbReference>
<dbReference type="EC" id="2.7.1.39" evidence="3 12"/>
<comment type="pathway">
    <text evidence="1 12">Amino-acid biosynthesis; L-threonine biosynthesis; L-threonine from L-aspartate: step 4/5.</text>
</comment>
<dbReference type="Pfam" id="PF00288">
    <property type="entry name" value="GHMP_kinases_N"/>
    <property type="match status" value="1"/>
</dbReference>
<name>A0ABQ6GTX7_9GAMM</name>
<feature type="domain" description="GHMP kinase N-terminal" evidence="13">
    <location>
        <begin position="69"/>
        <end position="164"/>
    </location>
</feature>
<reference evidence="15 16" key="1">
    <citation type="submission" date="2023-03" db="EMBL/GenBank/DDBJ databases">
        <title>Draft genome sequence of Thalassotalea insulae KCTC 62186T.</title>
        <authorList>
            <person name="Sawabe T."/>
        </authorList>
    </citation>
    <scope>NUCLEOTIDE SEQUENCE [LARGE SCALE GENOMIC DNA]</scope>
    <source>
        <strain evidence="15 16">KCTC 62186</strain>
    </source>
</reference>
<evidence type="ECO:0000256" key="6">
    <source>
        <dbReference type="ARBA" id="ARBA00022679"/>
    </source>
</evidence>
<dbReference type="InterPro" id="IPR006203">
    <property type="entry name" value="GHMP_knse_ATP-bd_CS"/>
</dbReference>